<dbReference type="PANTHER" id="PTHR31635">
    <property type="entry name" value="REVERSE TRANSCRIPTASE DOMAIN-CONTAINING PROTEIN-RELATED"/>
    <property type="match status" value="1"/>
</dbReference>
<accession>A0A2Z6LSL3</accession>
<reference evidence="3" key="1">
    <citation type="journal article" date="2017" name="Front. Plant Sci.">
        <title>Climate Clever Clovers: New Paradigm to Reduce the Environmental Footprint of Ruminants by Breeding Low Methanogenic Forages Utilizing Haplotype Variation.</title>
        <authorList>
            <person name="Kaur P."/>
            <person name="Appels R."/>
            <person name="Bayer P.E."/>
            <person name="Keeble-Gagnere G."/>
            <person name="Wang J."/>
            <person name="Hirakawa H."/>
            <person name="Shirasawa K."/>
            <person name="Vercoe P."/>
            <person name="Stefanova K."/>
            <person name="Durmic Z."/>
            <person name="Nichols P."/>
            <person name="Revell C."/>
            <person name="Isobe S.N."/>
            <person name="Edwards D."/>
            <person name="Erskine W."/>
        </authorList>
    </citation>
    <scope>NUCLEOTIDE SEQUENCE [LARGE SCALE GENOMIC DNA]</scope>
    <source>
        <strain evidence="3">cv. Daliak</strain>
    </source>
</reference>
<keyword evidence="3" id="KW-1185">Reference proteome</keyword>
<feature type="domain" description="Reverse transcriptase" evidence="1">
    <location>
        <begin position="252"/>
        <end position="340"/>
    </location>
</feature>
<dbReference type="OrthoDB" id="1752289at2759"/>
<dbReference type="Proteomes" id="UP000242715">
    <property type="component" value="Unassembled WGS sequence"/>
</dbReference>
<dbReference type="AlphaFoldDB" id="A0A2Z6LSL3"/>
<gene>
    <name evidence="2" type="ORF">TSUD_106720</name>
</gene>
<protein>
    <recommendedName>
        <fullName evidence="1">Reverse transcriptase domain-containing protein</fullName>
    </recommendedName>
</protein>
<organism evidence="2 3">
    <name type="scientific">Trifolium subterraneum</name>
    <name type="common">Subterranean clover</name>
    <dbReference type="NCBI Taxonomy" id="3900"/>
    <lineage>
        <taxon>Eukaryota</taxon>
        <taxon>Viridiplantae</taxon>
        <taxon>Streptophyta</taxon>
        <taxon>Embryophyta</taxon>
        <taxon>Tracheophyta</taxon>
        <taxon>Spermatophyta</taxon>
        <taxon>Magnoliopsida</taxon>
        <taxon>eudicotyledons</taxon>
        <taxon>Gunneridae</taxon>
        <taxon>Pentapetalae</taxon>
        <taxon>rosids</taxon>
        <taxon>fabids</taxon>
        <taxon>Fabales</taxon>
        <taxon>Fabaceae</taxon>
        <taxon>Papilionoideae</taxon>
        <taxon>50 kb inversion clade</taxon>
        <taxon>NPAAA clade</taxon>
        <taxon>Hologalegina</taxon>
        <taxon>IRL clade</taxon>
        <taxon>Trifolieae</taxon>
        <taxon>Trifolium</taxon>
    </lineage>
</organism>
<proteinExistence type="predicted"/>
<name>A0A2Z6LSL3_TRISU</name>
<dbReference type="Pfam" id="PF00078">
    <property type="entry name" value="RVT_1"/>
    <property type="match status" value="1"/>
</dbReference>
<evidence type="ECO:0000259" key="1">
    <source>
        <dbReference type="Pfam" id="PF00078"/>
    </source>
</evidence>
<dbReference type="PANTHER" id="PTHR31635:SF196">
    <property type="entry name" value="REVERSE TRANSCRIPTASE DOMAIN-CONTAINING PROTEIN-RELATED"/>
    <property type="match status" value="1"/>
</dbReference>
<evidence type="ECO:0000313" key="3">
    <source>
        <dbReference type="Proteomes" id="UP000242715"/>
    </source>
</evidence>
<evidence type="ECO:0000313" key="2">
    <source>
        <dbReference type="EMBL" id="GAU22344.1"/>
    </source>
</evidence>
<dbReference type="EMBL" id="DF973245">
    <property type="protein sequence ID" value="GAU22344.1"/>
    <property type="molecule type" value="Genomic_DNA"/>
</dbReference>
<sequence length="431" mass="49799">MNRLDRFLLSEGFIEKGGVSNQWIGERDIFDHCPIWLVCSNLDWGPKPFKFNNCWLEHPDFIPFVIETWKKLEVKEDQIACGNGDATIFNSKELVKRFWEHISIKESLLHQKSRTKWVQEGDSNSRFFHASIKSRRRINQLVMLKKGDDWIQGVANIKNEVKDHFSKHFSEEWNSRPFLQGINFNMLSDEDNGLLLEPFTGEEVKEIIWSCDSNKSPGGWCIVRNNVMAFLREFHGNAFLPKAVTASFFTLIPKKDHPQDLFDYRPICLIGSLSKKISKLLANRLKRVLGKLISNCQSAFLPHRQILYGVVVINEIIDLAKRRKDNCLLFKVDFERAYDTDDVLSIRREGEADWFKSHVRCGVGNGLSLQPNGVDKWRWMPDSDDNVLGAIQKLWKNDVPSKRCGKRYLGGQVALCQLSWKTGITLLALEI</sequence>
<dbReference type="InterPro" id="IPR000477">
    <property type="entry name" value="RT_dom"/>
</dbReference>